<keyword evidence="7" id="KW-0029">Amino-acid transport</keyword>
<comment type="similarity">
    <text evidence="2">Belongs to the ABC transporter superfamily.</text>
</comment>
<protein>
    <submittedName>
        <fullName evidence="10">Glutamine transport ATP-binding protein GlnQ</fullName>
        <ecNumber evidence="10">3.6.3.-</ecNumber>
    </submittedName>
</protein>
<dbReference type="GO" id="GO:0005886">
    <property type="term" value="C:plasma membrane"/>
    <property type="evidence" value="ECO:0007669"/>
    <property type="project" value="UniProtKB-SubCell"/>
</dbReference>
<keyword evidence="4" id="KW-1003">Cell membrane</keyword>
<evidence type="ECO:0000256" key="3">
    <source>
        <dbReference type="ARBA" id="ARBA00022448"/>
    </source>
</evidence>
<organism evidence="10 11">
    <name type="scientific">Peptoclostridium litorale DSM 5388</name>
    <dbReference type="NCBI Taxonomy" id="1121324"/>
    <lineage>
        <taxon>Bacteria</taxon>
        <taxon>Bacillati</taxon>
        <taxon>Bacillota</taxon>
        <taxon>Clostridia</taxon>
        <taxon>Peptostreptococcales</taxon>
        <taxon>Peptoclostridiaceae</taxon>
        <taxon>Peptoclostridium</taxon>
    </lineage>
</organism>
<sequence>MDDAIIRMKNIHKAFGDTHVLKGISMSVRRGEIVSIIGPSGSGKSTLLRCINQLEEINSGEIYVNDCSMHLKSKSQNEMRKKIGMVFQNFNLFPHYKVIENISKPLNVVKKLNKDEAHEIAVDILKKVKLEDKLDEYPAQLSGGQKQRVGIARTIAMGSEIILFDEPTSALDPEIAAEVLSAIKSLADEGFTMVIVTHQINFASEISDRIIFIDEGKICEQGEPEEIIINPKNERTKRFLNAIKGIV</sequence>
<evidence type="ECO:0000256" key="1">
    <source>
        <dbReference type="ARBA" id="ARBA00004202"/>
    </source>
</evidence>
<feature type="domain" description="ABC transporter" evidence="9">
    <location>
        <begin position="6"/>
        <end position="240"/>
    </location>
</feature>
<dbReference type="Proteomes" id="UP000027946">
    <property type="component" value="Unassembled WGS sequence"/>
</dbReference>
<dbReference type="InterPro" id="IPR027417">
    <property type="entry name" value="P-loop_NTPase"/>
</dbReference>
<evidence type="ECO:0000256" key="7">
    <source>
        <dbReference type="ARBA" id="ARBA00022970"/>
    </source>
</evidence>
<keyword evidence="8" id="KW-0472">Membrane</keyword>
<evidence type="ECO:0000313" key="10">
    <source>
        <dbReference type="EMBL" id="KDR95619.1"/>
    </source>
</evidence>
<dbReference type="InterPro" id="IPR017871">
    <property type="entry name" value="ABC_transporter-like_CS"/>
</dbReference>
<gene>
    <name evidence="10" type="primary">glnQ</name>
    <name evidence="10" type="ORF">CLIT_10c03460</name>
</gene>
<dbReference type="FunFam" id="3.40.50.300:FF:000020">
    <property type="entry name" value="Amino acid ABC transporter ATP-binding component"/>
    <property type="match status" value="1"/>
</dbReference>
<dbReference type="STRING" id="1121324.CLIT_10c03460"/>
<dbReference type="AlphaFoldDB" id="A0A069RF26"/>
<evidence type="ECO:0000256" key="6">
    <source>
        <dbReference type="ARBA" id="ARBA00022840"/>
    </source>
</evidence>
<dbReference type="CDD" id="cd03262">
    <property type="entry name" value="ABC_HisP_GlnQ"/>
    <property type="match status" value="1"/>
</dbReference>
<dbReference type="eggNOG" id="COG1126">
    <property type="taxonomic scope" value="Bacteria"/>
</dbReference>
<keyword evidence="11" id="KW-1185">Reference proteome</keyword>
<evidence type="ECO:0000313" key="11">
    <source>
        <dbReference type="Proteomes" id="UP000027946"/>
    </source>
</evidence>
<dbReference type="Gene3D" id="3.40.50.300">
    <property type="entry name" value="P-loop containing nucleotide triphosphate hydrolases"/>
    <property type="match status" value="1"/>
</dbReference>
<dbReference type="InterPro" id="IPR003439">
    <property type="entry name" value="ABC_transporter-like_ATP-bd"/>
</dbReference>
<dbReference type="SUPFAM" id="SSF52540">
    <property type="entry name" value="P-loop containing nucleoside triphosphate hydrolases"/>
    <property type="match status" value="1"/>
</dbReference>
<dbReference type="Pfam" id="PF00005">
    <property type="entry name" value="ABC_tran"/>
    <property type="match status" value="1"/>
</dbReference>
<evidence type="ECO:0000256" key="4">
    <source>
        <dbReference type="ARBA" id="ARBA00022475"/>
    </source>
</evidence>
<evidence type="ECO:0000256" key="8">
    <source>
        <dbReference type="ARBA" id="ARBA00023136"/>
    </source>
</evidence>
<accession>A0A069RF26</accession>
<dbReference type="PANTHER" id="PTHR43166">
    <property type="entry name" value="AMINO ACID IMPORT ATP-BINDING PROTEIN"/>
    <property type="match status" value="1"/>
</dbReference>
<dbReference type="GO" id="GO:0015424">
    <property type="term" value="F:ABC-type amino acid transporter activity"/>
    <property type="evidence" value="ECO:0007669"/>
    <property type="project" value="InterPro"/>
</dbReference>
<dbReference type="InterPro" id="IPR003593">
    <property type="entry name" value="AAA+_ATPase"/>
</dbReference>
<keyword evidence="5" id="KW-0547">Nucleotide-binding</keyword>
<keyword evidence="10" id="KW-0378">Hydrolase</keyword>
<keyword evidence="6 10" id="KW-0067">ATP-binding</keyword>
<reference evidence="10 11" key="1">
    <citation type="submission" date="2014-03" db="EMBL/GenBank/DDBJ databases">
        <title>Genome sequence of Clostridium litorale W6, DSM 5388.</title>
        <authorList>
            <person name="Poehlein A."/>
            <person name="Jagirdar A."/>
            <person name="Khonsari B."/>
            <person name="Chibani C.M."/>
            <person name="Gutierrez Gutierrez D.A."/>
            <person name="Davydova E."/>
            <person name="Alghaithi H.S."/>
            <person name="Nair K.P."/>
            <person name="Dhamotharan K."/>
            <person name="Chandran L."/>
            <person name="G W."/>
            <person name="Daniel R."/>
        </authorList>
    </citation>
    <scope>NUCLEOTIDE SEQUENCE [LARGE SCALE GENOMIC DNA]</scope>
    <source>
        <strain evidence="10 11">W6</strain>
    </source>
</reference>
<dbReference type="PROSITE" id="PS50893">
    <property type="entry name" value="ABC_TRANSPORTER_2"/>
    <property type="match status" value="1"/>
</dbReference>
<comment type="subcellular location">
    <subcellularLocation>
        <location evidence="1">Cell membrane</location>
        <topology evidence="1">Peripheral membrane protein</topology>
    </subcellularLocation>
</comment>
<dbReference type="PIRSF" id="PIRSF039085">
    <property type="entry name" value="ABC_ATPase_HisP"/>
    <property type="match status" value="1"/>
</dbReference>
<dbReference type="InterPro" id="IPR050086">
    <property type="entry name" value="MetN_ABC_transporter-like"/>
</dbReference>
<name>A0A069RF26_PEPLI</name>
<comment type="caution">
    <text evidence="10">The sequence shown here is derived from an EMBL/GenBank/DDBJ whole genome shotgun (WGS) entry which is preliminary data.</text>
</comment>
<dbReference type="PANTHER" id="PTHR43166:SF9">
    <property type="entry name" value="GLUTAMATE_ASPARTATE IMPORT ATP-BINDING PROTEIN GLTL"/>
    <property type="match status" value="1"/>
</dbReference>
<dbReference type="PROSITE" id="PS00211">
    <property type="entry name" value="ABC_TRANSPORTER_1"/>
    <property type="match status" value="1"/>
</dbReference>
<dbReference type="EC" id="3.6.3.-" evidence="10"/>
<dbReference type="GO" id="GO:0005524">
    <property type="term" value="F:ATP binding"/>
    <property type="evidence" value="ECO:0007669"/>
    <property type="project" value="UniProtKB-KW"/>
</dbReference>
<evidence type="ECO:0000256" key="5">
    <source>
        <dbReference type="ARBA" id="ARBA00022741"/>
    </source>
</evidence>
<evidence type="ECO:0000259" key="9">
    <source>
        <dbReference type="PROSITE" id="PS50893"/>
    </source>
</evidence>
<evidence type="ECO:0000256" key="2">
    <source>
        <dbReference type="ARBA" id="ARBA00005417"/>
    </source>
</evidence>
<proteinExistence type="inferred from homology"/>
<dbReference type="SMART" id="SM00382">
    <property type="entry name" value="AAA"/>
    <property type="match status" value="1"/>
</dbReference>
<dbReference type="EMBL" id="JJMM01000010">
    <property type="protein sequence ID" value="KDR95619.1"/>
    <property type="molecule type" value="Genomic_DNA"/>
</dbReference>
<dbReference type="InterPro" id="IPR030679">
    <property type="entry name" value="ABC_ATPase_HisP-typ"/>
</dbReference>
<keyword evidence="3" id="KW-0813">Transport</keyword>
<dbReference type="GO" id="GO:0016887">
    <property type="term" value="F:ATP hydrolysis activity"/>
    <property type="evidence" value="ECO:0007669"/>
    <property type="project" value="InterPro"/>
</dbReference>